<name>A0ABY7EIZ2_MYAAR</name>
<dbReference type="EMBL" id="CP111018">
    <property type="protein sequence ID" value="WAR09963.1"/>
    <property type="molecule type" value="Genomic_DNA"/>
</dbReference>
<protein>
    <submittedName>
        <fullName evidence="1">Uncharacterized protein</fullName>
    </submittedName>
</protein>
<proteinExistence type="predicted"/>
<evidence type="ECO:0000313" key="2">
    <source>
        <dbReference type="Proteomes" id="UP001164746"/>
    </source>
</evidence>
<evidence type="ECO:0000313" key="1">
    <source>
        <dbReference type="EMBL" id="WAR09963.1"/>
    </source>
</evidence>
<dbReference type="PANTHER" id="PTHR33050">
    <property type="entry name" value="REVERSE TRANSCRIPTASE DOMAIN-CONTAINING PROTEIN"/>
    <property type="match status" value="1"/>
</dbReference>
<dbReference type="InterPro" id="IPR052055">
    <property type="entry name" value="Hepadnavirus_pol/RT"/>
</dbReference>
<dbReference type="Proteomes" id="UP001164746">
    <property type="component" value="Chromosome 7"/>
</dbReference>
<dbReference type="InterPro" id="IPR043502">
    <property type="entry name" value="DNA/RNA_pol_sf"/>
</dbReference>
<accession>A0ABY7EIZ2</accession>
<sequence>MDFNKDALSLLYDHSESCKVCKVLKPTEYRSETADLVRTHELVKRSGKFNFEGCLLANFDYKDTAVCDLLEFGFPIGFVGNEDCFQKCKEAWQYKNYKGAEEFPVQKNAYLRKELECKAIIGPFKSNPFSSNLLISPLNSVPKHTSGERRVILDLSSHSGGSVNDCVPKDVYLGESVTLMFPKIDDFVKLVLAKGRGALMYKKDLSRAYRQISICPSNYNLVSFVWKKHIFCDTVLTMGCRSSAQICQ</sequence>
<keyword evidence="2" id="KW-1185">Reference proteome</keyword>
<dbReference type="SUPFAM" id="SSF56672">
    <property type="entry name" value="DNA/RNA polymerases"/>
    <property type="match status" value="1"/>
</dbReference>
<reference evidence="1" key="1">
    <citation type="submission" date="2022-11" db="EMBL/GenBank/DDBJ databases">
        <title>Centuries of genome instability and evolution in soft-shell clam transmissible cancer (bioRxiv).</title>
        <authorList>
            <person name="Hart S.F.M."/>
            <person name="Yonemitsu M.A."/>
            <person name="Giersch R.M."/>
            <person name="Beal B.F."/>
            <person name="Arriagada G."/>
            <person name="Davis B.W."/>
            <person name="Ostrander E.A."/>
            <person name="Goff S.P."/>
            <person name="Metzger M.J."/>
        </authorList>
    </citation>
    <scope>NUCLEOTIDE SEQUENCE</scope>
    <source>
        <strain evidence="1">MELC-2E11</strain>
        <tissue evidence="1">Siphon/mantle</tissue>
    </source>
</reference>
<dbReference type="PANTHER" id="PTHR33050:SF7">
    <property type="entry name" value="RIBONUCLEASE H"/>
    <property type="match status" value="1"/>
</dbReference>
<organism evidence="1 2">
    <name type="scientific">Mya arenaria</name>
    <name type="common">Soft-shell clam</name>
    <dbReference type="NCBI Taxonomy" id="6604"/>
    <lineage>
        <taxon>Eukaryota</taxon>
        <taxon>Metazoa</taxon>
        <taxon>Spiralia</taxon>
        <taxon>Lophotrochozoa</taxon>
        <taxon>Mollusca</taxon>
        <taxon>Bivalvia</taxon>
        <taxon>Autobranchia</taxon>
        <taxon>Heteroconchia</taxon>
        <taxon>Euheterodonta</taxon>
        <taxon>Imparidentia</taxon>
        <taxon>Neoheterodontei</taxon>
        <taxon>Myida</taxon>
        <taxon>Myoidea</taxon>
        <taxon>Myidae</taxon>
        <taxon>Mya</taxon>
    </lineage>
</organism>
<gene>
    <name evidence="1" type="ORF">MAR_035039</name>
</gene>